<dbReference type="AlphaFoldDB" id="A0A1H7MD75"/>
<dbReference type="RefSeq" id="WP_074867391.1">
    <property type="nucleotide sequence ID" value="NZ_FOAS01000008.1"/>
</dbReference>
<name>A0A1H7MD75_9GAMM</name>
<evidence type="ECO:0000259" key="2">
    <source>
        <dbReference type="Pfam" id="PF04784"/>
    </source>
</evidence>
<feature type="chain" id="PRO_5010296635" description="DUF547 domain-containing protein" evidence="1">
    <location>
        <begin position="19"/>
        <end position="264"/>
    </location>
</feature>
<keyword evidence="4" id="KW-1185">Reference proteome</keyword>
<reference evidence="3 4" key="1">
    <citation type="submission" date="2016-10" db="EMBL/GenBank/DDBJ databases">
        <authorList>
            <person name="de Groot N.N."/>
        </authorList>
    </citation>
    <scope>NUCLEOTIDE SEQUENCE [LARGE SCALE GENOMIC DNA]</scope>
    <source>
        <strain evidence="3 4">JCM 19513</strain>
    </source>
</reference>
<proteinExistence type="predicted"/>
<protein>
    <recommendedName>
        <fullName evidence="2">DUF547 domain-containing protein</fullName>
    </recommendedName>
</protein>
<organism evidence="3 4">
    <name type="scientific">Atopomonas hussainii</name>
    <dbReference type="NCBI Taxonomy" id="1429083"/>
    <lineage>
        <taxon>Bacteria</taxon>
        <taxon>Pseudomonadati</taxon>
        <taxon>Pseudomonadota</taxon>
        <taxon>Gammaproteobacteria</taxon>
        <taxon>Pseudomonadales</taxon>
        <taxon>Pseudomonadaceae</taxon>
        <taxon>Atopomonas</taxon>
    </lineage>
</organism>
<sequence>MRIGLASFFLLFSVLALAAPKSELWPVWQASREASVAKIDHALWHDLLRRYVDDHHPSGINRFDYARVHSQDLRQLDTYLRTLTSLDPRTYAKAEQKAYWINLYNALTVQLMLQQWPVSSITKLGPWYAFGPWDETVAEVAGHALTLNDIEHRILRPIWQDARIHYAVNCASLGCPNLQASAFTAGNSDALLEQAASDFINHPRGVRWQDGRWRLSSIYDWYSVDFPHLAEHLKRYAKPALRQQLDQQPLANPSFAYDWAVNAP</sequence>
<keyword evidence="1" id="KW-0732">Signal</keyword>
<evidence type="ECO:0000256" key="1">
    <source>
        <dbReference type="SAM" id="SignalP"/>
    </source>
</evidence>
<feature type="signal peptide" evidence="1">
    <location>
        <begin position="1"/>
        <end position="18"/>
    </location>
</feature>
<dbReference type="PANTHER" id="PTHR46361:SF3">
    <property type="entry name" value="ELECTRON CARRIER_ PROTEIN DISULFIDE OXIDOREDUCTASE"/>
    <property type="match status" value="1"/>
</dbReference>
<gene>
    <name evidence="3" type="ORF">SAMN05216214_10813</name>
</gene>
<feature type="domain" description="DUF547" evidence="2">
    <location>
        <begin position="90"/>
        <end position="200"/>
    </location>
</feature>
<accession>A0A1H7MD75</accession>
<dbReference type="Pfam" id="PF04784">
    <property type="entry name" value="DUF547"/>
    <property type="match status" value="1"/>
</dbReference>
<dbReference type="InterPro" id="IPR006869">
    <property type="entry name" value="DUF547"/>
</dbReference>
<evidence type="ECO:0000313" key="3">
    <source>
        <dbReference type="EMBL" id="SEL09114.1"/>
    </source>
</evidence>
<evidence type="ECO:0000313" key="4">
    <source>
        <dbReference type="Proteomes" id="UP000185766"/>
    </source>
</evidence>
<dbReference type="STRING" id="1429083.GCA_001885685_02186"/>
<dbReference type="Proteomes" id="UP000185766">
    <property type="component" value="Unassembled WGS sequence"/>
</dbReference>
<dbReference type="EMBL" id="FOAS01000008">
    <property type="protein sequence ID" value="SEL09114.1"/>
    <property type="molecule type" value="Genomic_DNA"/>
</dbReference>
<dbReference type="PANTHER" id="PTHR46361">
    <property type="entry name" value="ELECTRON CARRIER/ PROTEIN DISULFIDE OXIDOREDUCTASE"/>
    <property type="match status" value="1"/>
</dbReference>